<comment type="caution">
    <text evidence="7">The sequence shown here is derived from an EMBL/GenBank/DDBJ whole genome shotgun (WGS) entry which is preliminary data.</text>
</comment>
<accession>A0A839EH88</accession>
<name>A0A839EH88_9MICO</name>
<keyword evidence="5 6" id="KW-0472">Membrane</keyword>
<gene>
    <name evidence="7" type="ORF">FHX53_002275</name>
</gene>
<dbReference type="GO" id="GO:0015360">
    <property type="term" value="F:acetate:proton symporter activity"/>
    <property type="evidence" value="ECO:0007669"/>
    <property type="project" value="TreeGrafter"/>
</dbReference>
<evidence type="ECO:0000256" key="3">
    <source>
        <dbReference type="ARBA" id="ARBA00022692"/>
    </source>
</evidence>
<sequence length="189" mass="19533">MNEQKSANPAVLGLLGYGVSTVLLSLANSGLYAVDGMVLVMGVFFGGIAQTIVAVMAFRLGDTFGVTAFGGYSFLWLSFAFLNIGAINGWWTVSSVAIGWYLLLWMVFTIGLVVASAVAPRMLTIILALTAVLLGSLGVGALTGNAAISLFGGIEGVVTGALAIYLAFAFLINEMYAKAVLPVGAPLRA</sequence>
<feature type="transmembrane region" description="Helical" evidence="6">
    <location>
        <begin position="148"/>
        <end position="172"/>
    </location>
</feature>
<evidence type="ECO:0000313" key="7">
    <source>
        <dbReference type="EMBL" id="MBA8848665.1"/>
    </source>
</evidence>
<organism evidence="7 8">
    <name type="scientific">Microcella alkalica</name>
    <dbReference type="NCBI Taxonomy" id="355930"/>
    <lineage>
        <taxon>Bacteria</taxon>
        <taxon>Bacillati</taxon>
        <taxon>Actinomycetota</taxon>
        <taxon>Actinomycetes</taxon>
        <taxon>Micrococcales</taxon>
        <taxon>Microbacteriaceae</taxon>
        <taxon>Microcella</taxon>
    </lineage>
</organism>
<evidence type="ECO:0000256" key="6">
    <source>
        <dbReference type="SAM" id="Phobius"/>
    </source>
</evidence>
<evidence type="ECO:0000256" key="4">
    <source>
        <dbReference type="ARBA" id="ARBA00022989"/>
    </source>
</evidence>
<dbReference type="InterPro" id="IPR047623">
    <property type="entry name" value="SatP"/>
</dbReference>
<dbReference type="PANTHER" id="PTHR30178:SF3">
    <property type="entry name" value="SUCCINATE-ACETATE_PROTON SYMPORTER SATP"/>
    <property type="match status" value="1"/>
</dbReference>
<feature type="transmembrane region" description="Helical" evidence="6">
    <location>
        <begin position="38"/>
        <end position="60"/>
    </location>
</feature>
<dbReference type="Proteomes" id="UP000585905">
    <property type="component" value="Unassembled WGS sequence"/>
</dbReference>
<feature type="transmembrane region" description="Helical" evidence="6">
    <location>
        <begin position="122"/>
        <end position="142"/>
    </location>
</feature>
<proteinExistence type="inferred from homology"/>
<feature type="transmembrane region" description="Helical" evidence="6">
    <location>
        <begin position="72"/>
        <end position="91"/>
    </location>
</feature>
<evidence type="ECO:0000256" key="2">
    <source>
        <dbReference type="ARBA" id="ARBA00005587"/>
    </source>
</evidence>
<dbReference type="NCBIfam" id="NF038013">
    <property type="entry name" value="AceTr_1"/>
    <property type="match status" value="1"/>
</dbReference>
<dbReference type="EMBL" id="JACGWX010000006">
    <property type="protein sequence ID" value="MBA8848665.1"/>
    <property type="molecule type" value="Genomic_DNA"/>
</dbReference>
<dbReference type="PANTHER" id="PTHR30178">
    <property type="entry name" value="INNER MEMBRANE PROTEIN YAAH"/>
    <property type="match status" value="1"/>
</dbReference>
<keyword evidence="4 6" id="KW-1133">Transmembrane helix</keyword>
<dbReference type="AlphaFoldDB" id="A0A839EH88"/>
<reference evidence="7 8" key="1">
    <citation type="submission" date="2020-07" db="EMBL/GenBank/DDBJ databases">
        <title>Sequencing the genomes of 1000 actinobacteria strains.</title>
        <authorList>
            <person name="Klenk H.-P."/>
        </authorList>
    </citation>
    <scope>NUCLEOTIDE SEQUENCE [LARGE SCALE GENOMIC DNA]</scope>
    <source>
        <strain evidence="7 8">DSM 19663</strain>
    </source>
</reference>
<protein>
    <submittedName>
        <fullName evidence="7">Uncharacterized protein</fullName>
    </submittedName>
</protein>
<dbReference type="InterPro" id="IPR000791">
    <property type="entry name" value="Gpr1/Fun34/SatP-like"/>
</dbReference>
<dbReference type="GO" id="GO:0005886">
    <property type="term" value="C:plasma membrane"/>
    <property type="evidence" value="ECO:0007669"/>
    <property type="project" value="TreeGrafter"/>
</dbReference>
<evidence type="ECO:0000313" key="8">
    <source>
        <dbReference type="Proteomes" id="UP000585905"/>
    </source>
</evidence>
<feature type="transmembrane region" description="Helical" evidence="6">
    <location>
        <begin position="12"/>
        <end position="32"/>
    </location>
</feature>
<dbReference type="GO" id="GO:0071422">
    <property type="term" value="P:succinate transmembrane transport"/>
    <property type="evidence" value="ECO:0007669"/>
    <property type="project" value="TreeGrafter"/>
</dbReference>
<dbReference type="RefSeq" id="WP_182491438.1">
    <property type="nucleotide sequence ID" value="NZ_BAAAOV010000012.1"/>
</dbReference>
<feature type="transmembrane region" description="Helical" evidence="6">
    <location>
        <begin position="97"/>
        <end position="115"/>
    </location>
</feature>
<comment type="subcellular location">
    <subcellularLocation>
        <location evidence="1">Membrane</location>
        <topology evidence="1">Multi-pass membrane protein</topology>
    </subcellularLocation>
</comment>
<evidence type="ECO:0000256" key="5">
    <source>
        <dbReference type="ARBA" id="ARBA00023136"/>
    </source>
</evidence>
<keyword evidence="8" id="KW-1185">Reference proteome</keyword>
<evidence type="ECO:0000256" key="1">
    <source>
        <dbReference type="ARBA" id="ARBA00004141"/>
    </source>
</evidence>
<comment type="similarity">
    <text evidence="2">Belongs to the acetate uptake transporter (AceTr) (TC 2.A.96) family.</text>
</comment>
<keyword evidence="3 6" id="KW-0812">Transmembrane</keyword>
<dbReference type="Pfam" id="PF01184">
    <property type="entry name" value="Gpr1_Fun34_YaaH"/>
    <property type="match status" value="1"/>
</dbReference>